<dbReference type="Gene3D" id="3.40.1350.10">
    <property type="match status" value="1"/>
</dbReference>
<protein>
    <recommendedName>
        <fullName evidence="2">UPF0102 protein COT12_00170</fullName>
    </recommendedName>
</protein>
<dbReference type="Pfam" id="PF02021">
    <property type="entry name" value="UPF0102"/>
    <property type="match status" value="1"/>
</dbReference>
<accession>A0A2M6YD36</accession>
<dbReference type="GO" id="GO:0003676">
    <property type="term" value="F:nucleic acid binding"/>
    <property type="evidence" value="ECO:0007669"/>
    <property type="project" value="InterPro"/>
</dbReference>
<organism evidence="3 4">
    <name type="scientific">Candidatus Berkelbacteria bacterium CG08_land_8_20_14_0_20_39_8</name>
    <dbReference type="NCBI Taxonomy" id="1974511"/>
    <lineage>
        <taxon>Bacteria</taxon>
        <taxon>Candidatus Berkelbacteria</taxon>
    </lineage>
</organism>
<dbReference type="InterPro" id="IPR011856">
    <property type="entry name" value="tRNA_endonuc-like_dom_sf"/>
</dbReference>
<evidence type="ECO:0000256" key="1">
    <source>
        <dbReference type="ARBA" id="ARBA00006738"/>
    </source>
</evidence>
<dbReference type="SUPFAM" id="SSF52980">
    <property type="entry name" value="Restriction endonuclease-like"/>
    <property type="match status" value="1"/>
</dbReference>
<dbReference type="HAMAP" id="MF_00048">
    <property type="entry name" value="UPF0102"/>
    <property type="match status" value="1"/>
</dbReference>
<comment type="caution">
    <text evidence="3">The sequence shown here is derived from an EMBL/GenBank/DDBJ whole genome shotgun (WGS) entry which is preliminary data.</text>
</comment>
<evidence type="ECO:0000313" key="3">
    <source>
        <dbReference type="EMBL" id="PIU24607.1"/>
    </source>
</evidence>
<evidence type="ECO:0000256" key="2">
    <source>
        <dbReference type="HAMAP-Rule" id="MF_00048"/>
    </source>
</evidence>
<evidence type="ECO:0000313" key="4">
    <source>
        <dbReference type="Proteomes" id="UP000229896"/>
    </source>
</evidence>
<gene>
    <name evidence="3" type="ORF">COT12_00170</name>
</gene>
<dbReference type="AlphaFoldDB" id="A0A2M6YD36"/>
<name>A0A2M6YD36_9BACT</name>
<reference evidence="4" key="1">
    <citation type="submission" date="2017-09" db="EMBL/GenBank/DDBJ databases">
        <title>Depth-based differentiation of microbial function through sediment-hosted aquifers and enrichment of novel symbionts in the deep terrestrial subsurface.</title>
        <authorList>
            <person name="Probst A.J."/>
            <person name="Ladd B."/>
            <person name="Jarett J.K."/>
            <person name="Geller-Mcgrath D.E."/>
            <person name="Sieber C.M.K."/>
            <person name="Emerson J.B."/>
            <person name="Anantharaman K."/>
            <person name="Thomas B.C."/>
            <person name="Malmstrom R."/>
            <person name="Stieglmeier M."/>
            <person name="Klingl A."/>
            <person name="Woyke T."/>
            <person name="Ryan C.M."/>
            <person name="Banfield J.F."/>
        </authorList>
    </citation>
    <scope>NUCLEOTIDE SEQUENCE [LARGE SCALE GENOMIC DNA]</scope>
</reference>
<comment type="similarity">
    <text evidence="1 2">Belongs to the UPF0102 family.</text>
</comment>
<dbReference type="InterPro" id="IPR003509">
    <property type="entry name" value="UPF0102_YraN-like"/>
</dbReference>
<dbReference type="PANTHER" id="PTHR34039:SF1">
    <property type="entry name" value="UPF0102 PROTEIN YRAN"/>
    <property type="match status" value="1"/>
</dbReference>
<sequence length="127" mass="14639">MVFFFVCYNWCMNRKENKKNGNWGEDLAAKYLLENKYGIIDRNINYPFGEIDILSRDRKTIVIVEVKTVWGSGFGKAVDLVRRKKADKLRLLAKATEKDYPNENIRIDVIGIDSGIITHIKNAVEGK</sequence>
<dbReference type="Proteomes" id="UP000229896">
    <property type="component" value="Unassembled WGS sequence"/>
</dbReference>
<proteinExistence type="inferred from homology"/>
<dbReference type="InterPro" id="IPR011335">
    <property type="entry name" value="Restrct_endonuc-II-like"/>
</dbReference>
<dbReference type="EMBL" id="PEXI01000008">
    <property type="protein sequence ID" value="PIU24607.1"/>
    <property type="molecule type" value="Genomic_DNA"/>
</dbReference>
<dbReference type="PANTHER" id="PTHR34039">
    <property type="entry name" value="UPF0102 PROTEIN YRAN"/>
    <property type="match status" value="1"/>
</dbReference>